<feature type="signal peptide" evidence="2">
    <location>
        <begin position="1"/>
        <end position="23"/>
    </location>
</feature>
<proteinExistence type="predicted"/>
<dbReference type="GO" id="GO:0030975">
    <property type="term" value="F:thiamine binding"/>
    <property type="evidence" value="ECO:0007669"/>
    <property type="project" value="TreeGrafter"/>
</dbReference>
<organism evidence="3 4">
    <name type="scientific">Sinorhizobium saheli</name>
    <dbReference type="NCBI Taxonomy" id="36856"/>
    <lineage>
        <taxon>Bacteria</taxon>
        <taxon>Pseudomonadati</taxon>
        <taxon>Pseudomonadota</taxon>
        <taxon>Alphaproteobacteria</taxon>
        <taxon>Hyphomicrobiales</taxon>
        <taxon>Rhizobiaceae</taxon>
        <taxon>Sinorhizobium/Ensifer group</taxon>
        <taxon>Sinorhizobium</taxon>
    </lineage>
</organism>
<dbReference type="GO" id="GO:0015888">
    <property type="term" value="P:thiamine transport"/>
    <property type="evidence" value="ECO:0007669"/>
    <property type="project" value="TreeGrafter"/>
</dbReference>
<evidence type="ECO:0000256" key="1">
    <source>
        <dbReference type="ARBA" id="ARBA00022729"/>
    </source>
</evidence>
<dbReference type="PANTHER" id="PTHR30006">
    <property type="entry name" value="THIAMINE-BINDING PERIPLASMIC PROTEIN-RELATED"/>
    <property type="match status" value="1"/>
</dbReference>
<comment type="caution">
    <text evidence="3">The sequence shown here is derived from an EMBL/GenBank/DDBJ whole genome shotgun (WGS) entry which is preliminary data.</text>
</comment>
<dbReference type="RefSeq" id="WP_066879687.1">
    <property type="nucleotide sequence ID" value="NZ_LNQB01000102.1"/>
</dbReference>
<dbReference type="Pfam" id="PF13343">
    <property type="entry name" value="SBP_bac_6"/>
    <property type="match status" value="1"/>
</dbReference>
<dbReference type="SUPFAM" id="SSF53850">
    <property type="entry name" value="Periplasmic binding protein-like II"/>
    <property type="match status" value="1"/>
</dbReference>
<keyword evidence="1 2" id="KW-0732">Signal</keyword>
<dbReference type="STRING" id="36856.ATB98_23565"/>
<feature type="chain" id="PRO_5008096880" evidence="2">
    <location>
        <begin position="24"/>
        <end position="367"/>
    </location>
</feature>
<dbReference type="PANTHER" id="PTHR30006:SF2">
    <property type="entry name" value="ABC TRANSPORTER SUBSTRATE-BINDING PROTEIN"/>
    <property type="match status" value="1"/>
</dbReference>
<keyword evidence="4" id="KW-1185">Reference proteome</keyword>
<reference evidence="3 4" key="1">
    <citation type="submission" date="2015-11" db="EMBL/GenBank/DDBJ databases">
        <title>Ensifer anhuiense sp. nov., an effective nitrogen fixation bacterium with Glycine soja.</title>
        <authorList>
            <person name="Yan H."/>
            <person name="Chen W."/>
        </authorList>
    </citation>
    <scope>NUCLEOTIDE SEQUENCE [LARGE SCALE GENOMIC DNA]</scope>
    <source>
        <strain evidence="3 4">LMG 7837</strain>
    </source>
</reference>
<dbReference type="Gene3D" id="3.40.190.10">
    <property type="entry name" value="Periplasmic binding protein-like II"/>
    <property type="match status" value="2"/>
</dbReference>
<protein>
    <submittedName>
        <fullName evidence="3">Iron ABC transporter substrate-binding protein</fullName>
    </submittedName>
</protein>
<evidence type="ECO:0000313" key="4">
    <source>
        <dbReference type="Proteomes" id="UP000078507"/>
    </source>
</evidence>
<dbReference type="Proteomes" id="UP000078507">
    <property type="component" value="Unassembled WGS sequence"/>
</dbReference>
<evidence type="ECO:0000313" key="3">
    <source>
        <dbReference type="EMBL" id="OAP34295.1"/>
    </source>
</evidence>
<dbReference type="GO" id="GO:0030288">
    <property type="term" value="C:outer membrane-bounded periplasmic space"/>
    <property type="evidence" value="ECO:0007669"/>
    <property type="project" value="TreeGrafter"/>
</dbReference>
<evidence type="ECO:0000256" key="2">
    <source>
        <dbReference type="SAM" id="SignalP"/>
    </source>
</evidence>
<sequence>MISKTQRLLSLSTAMLLATTAIAAAEPSEELIAAAKKEGTLTTIALPHSWCGYGDIIAGFKAKYGIEVNELNPDAGSGDEIEAIKANKGNTGPQAPDVIDVGLSFGPSAKAEGLIQPYKVSTWDTIPDSAKDADGYWYGDYYGVLSFVVNTDIVKEVPKDWADLKKPDYANAVALAGDPRASNQAVQAVYAAGLAAGETDAAKAGEAGLAFFAEVNKAGNFVPVIGKSASLAQGSTPIIIAWDYNGLSWRDSLNGNPPVEVVVPASGVVAGVYVQAISAFAPHPNAAKLWMEYLYSDEGQLGWLKGYCHPIRFNDLVKNGKVPQEMLDKLPPAASYEKAVFPTLEEQAKGKEAITTKWDSVVGANVQ</sequence>
<accession>A0A178XI68</accession>
<name>A0A178XI68_SINSA</name>
<dbReference type="EMBL" id="LNQB01000102">
    <property type="protein sequence ID" value="OAP34295.1"/>
    <property type="molecule type" value="Genomic_DNA"/>
</dbReference>
<gene>
    <name evidence="3" type="ORF">ATB98_23565</name>
</gene>
<dbReference type="GO" id="GO:0030976">
    <property type="term" value="F:thiamine pyrophosphate binding"/>
    <property type="evidence" value="ECO:0007669"/>
    <property type="project" value="TreeGrafter"/>
</dbReference>
<dbReference type="AlphaFoldDB" id="A0A178XI68"/>